<keyword evidence="2" id="KW-1133">Transmembrane helix</keyword>
<dbReference type="PANTHER" id="PTHR42091:SF1">
    <property type="entry name" value="CONSERVED GLYCINE-RICH PROTEIN (AFU_ORTHOLOGUE AFUA_7G02440)"/>
    <property type="match status" value="1"/>
</dbReference>
<dbReference type="Proteomes" id="UP000800040">
    <property type="component" value="Unassembled WGS sequence"/>
</dbReference>
<sequence length="271" mass="28439">MKLSSYLSYLVAAQSINAASIASSENALLALEDRRVVPAAEVVSPDHTLERRKGGGRGGGSSGGGGGRGGGSSTAGGSGRARTFNNGAVYAGGSPVPYAAGRRTPGGLVAGALILPLAMVAIMPGLWLYSTYPYYYNNPYRFYNESATNEDDDDDDDRRRSLWPRQSSGRNETLPVMCVCMENDGIENNLCSCEETDDQSHLDELVGNGSYAALNKTLVTVWDNNGTKTLVINGTLPPDTTAPGAANQLGGGRFAGYYALGVMVLAAIYSM</sequence>
<feature type="transmembrane region" description="Helical" evidence="2">
    <location>
        <begin position="108"/>
        <end position="129"/>
    </location>
</feature>
<evidence type="ECO:0000313" key="4">
    <source>
        <dbReference type="EMBL" id="KAF1831029.1"/>
    </source>
</evidence>
<evidence type="ECO:0000259" key="3">
    <source>
        <dbReference type="Pfam" id="PF24866"/>
    </source>
</evidence>
<dbReference type="PANTHER" id="PTHR42091">
    <property type="entry name" value="CONSERVED GLYCINE-RICH PROTEIN (AFU_ORTHOLOGUE AFUA_7G02440)"/>
    <property type="match status" value="1"/>
</dbReference>
<organism evidence="4 5">
    <name type="scientific">Decorospora gaudefroyi</name>
    <dbReference type="NCBI Taxonomy" id="184978"/>
    <lineage>
        <taxon>Eukaryota</taxon>
        <taxon>Fungi</taxon>
        <taxon>Dikarya</taxon>
        <taxon>Ascomycota</taxon>
        <taxon>Pezizomycotina</taxon>
        <taxon>Dothideomycetes</taxon>
        <taxon>Pleosporomycetidae</taxon>
        <taxon>Pleosporales</taxon>
        <taxon>Pleosporineae</taxon>
        <taxon>Pleosporaceae</taxon>
        <taxon>Decorospora</taxon>
    </lineage>
</organism>
<feature type="region of interest" description="Disordered" evidence="1">
    <location>
        <begin position="147"/>
        <end position="168"/>
    </location>
</feature>
<evidence type="ECO:0000256" key="1">
    <source>
        <dbReference type="SAM" id="MobiDB-lite"/>
    </source>
</evidence>
<evidence type="ECO:0000256" key="2">
    <source>
        <dbReference type="SAM" id="Phobius"/>
    </source>
</evidence>
<feature type="compositionally biased region" description="Gly residues" evidence="1">
    <location>
        <begin position="56"/>
        <end position="79"/>
    </location>
</feature>
<feature type="transmembrane region" description="Helical" evidence="2">
    <location>
        <begin position="254"/>
        <end position="270"/>
    </location>
</feature>
<feature type="domain" description="DUF7732" evidence="3">
    <location>
        <begin position="164"/>
        <end position="240"/>
    </location>
</feature>
<feature type="region of interest" description="Disordered" evidence="1">
    <location>
        <begin position="42"/>
        <end position="79"/>
    </location>
</feature>
<reference evidence="4" key="1">
    <citation type="submission" date="2020-01" db="EMBL/GenBank/DDBJ databases">
        <authorList>
            <consortium name="DOE Joint Genome Institute"/>
            <person name="Haridas S."/>
            <person name="Albert R."/>
            <person name="Binder M."/>
            <person name="Bloem J."/>
            <person name="Labutti K."/>
            <person name="Salamov A."/>
            <person name="Andreopoulos B."/>
            <person name="Baker S.E."/>
            <person name="Barry K."/>
            <person name="Bills G."/>
            <person name="Bluhm B.H."/>
            <person name="Cannon C."/>
            <person name="Castanera R."/>
            <person name="Culley D.E."/>
            <person name="Daum C."/>
            <person name="Ezra D."/>
            <person name="Gonzalez J.B."/>
            <person name="Henrissat B."/>
            <person name="Kuo A."/>
            <person name="Liang C."/>
            <person name="Lipzen A."/>
            <person name="Lutzoni F."/>
            <person name="Magnuson J."/>
            <person name="Mondo S."/>
            <person name="Nolan M."/>
            <person name="Ohm R."/>
            <person name="Pangilinan J."/>
            <person name="Park H.-J."/>
            <person name="Ramirez L."/>
            <person name="Alfaro M."/>
            <person name="Sun H."/>
            <person name="Tritt A."/>
            <person name="Yoshinaga Y."/>
            <person name="Zwiers L.-H."/>
            <person name="Turgeon B.G."/>
            <person name="Goodwin S.B."/>
            <person name="Spatafora J.W."/>
            <person name="Crous P.W."/>
            <person name="Grigoriev I.V."/>
        </authorList>
    </citation>
    <scope>NUCLEOTIDE SEQUENCE</scope>
    <source>
        <strain evidence="4">P77</strain>
    </source>
</reference>
<dbReference type="Pfam" id="PF24866">
    <property type="entry name" value="DUF7732"/>
    <property type="match status" value="2"/>
</dbReference>
<proteinExistence type="predicted"/>
<protein>
    <recommendedName>
        <fullName evidence="3">DUF7732 domain-containing protein</fullName>
    </recommendedName>
</protein>
<feature type="domain" description="DUF7732" evidence="3">
    <location>
        <begin position="89"/>
        <end position="150"/>
    </location>
</feature>
<accession>A0A6A5K1Z7</accession>
<name>A0A6A5K1Z7_9PLEO</name>
<dbReference type="AlphaFoldDB" id="A0A6A5K1Z7"/>
<keyword evidence="2" id="KW-0472">Membrane</keyword>
<keyword evidence="2" id="KW-0812">Transmembrane</keyword>
<evidence type="ECO:0000313" key="5">
    <source>
        <dbReference type="Proteomes" id="UP000800040"/>
    </source>
</evidence>
<dbReference type="OrthoDB" id="5425547at2759"/>
<keyword evidence="5" id="KW-1185">Reference proteome</keyword>
<dbReference type="InterPro" id="IPR056634">
    <property type="entry name" value="DUF7732"/>
</dbReference>
<gene>
    <name evidence="4" type="ORF">BDW02DRAFT_591447</name>
</gene>
<dbReference type="EMBL" id="ML975376">
    <property type="protein sequence ID" value="KAF1831029.1"/>
    <property type="molecule type" value="Genomic_DNA"/>
</dbReference>